<comment type="caution">
    <text evidence="2">The sequence shown here is derived from an EMBL/GenBank/DDBJ whole genome shotgun (WGS) entry which is preliminary data.</text>
</comment>
<protein>
    <submittedName>
        <fullName evidence="2">Uncharacterized protein</fullName>
    </submittedName>
</protein>
<sequence length="127" mass="14846">MKINKLNLRLLRIFIKRNIARKGEHPIATGAYKADFSADIQYTVKPLLQPFADILNQYTNGFAEWKIGGVQDILGKEFLPFGLKEGQIFKEYDLMYVLMIYYFEVLGMLMDAVLIWKKIGPQTYKFR</sequence>
<feature type="transmembrane region" description="Helical" evidence="1">
    <location>
        <begin position="94"/>
        <end position="116"/>
    </location>
</feature>
<dbReference type="Proteomes" id="UP000249645">
    <property type="component" value="Unassembled WGS sequence"/>
</dbReference>
<gene>
    <name evidence="2" type="ORF">DI598_15195</name>
</gene>
<evidence type="ECO:0000313" key="2">
    <source>
        <dbReference type="EMBL" id="PZP43901.1"/>
    </source>
</evidence>
<dbReference type="AlphaFoldDB" id="A0A2W5EIC3"/>
<keyword evidence="1" id="KW-0812">Transmembrane</keyword>
<name>A0A2W5EIC3_9SPHI</name>
<accession>A0A2W5EIC3</accession>
<keyword evidence="1" id="KW-1133">Transmembrane helix</keyword>
<evidence type="ECO:0000256" key="1">
    <source>
        <dbReference type="SAM" id="Phobius"/>
    </source>
</evidence>
<proteinExistence type="predicted"/>
<evidence type="ECO:0000313" key="3">
    <source>
        <dbReference type="Proteomes" id="UP000249645"/>
    </source>
</evidence>
<keyword evidence="1" id="KW-0472">Membrane</keyword>
<dbReference type="EMBL" id="QFOI01000346">
    <property type="protein sequence ID" value="PZP43901.1"/>
    <property type="molecule type" value="Genomic_DNA"/>
</dbReference>
<reference evidence="2 3" key="1">
    <citation type="submission" date="2017-11" db="EMBL/GenBank/DDBJ databases">
        <title>Infants hospitalized years apart are colonized by the same room-sourced microbial strains.</title>
        <authorList>
            <person name="Brooks B."/>
            <person name="Olm M.R."/>
            <person name="Firek B.A."/>
            <person name="Baker R."/>
            <person name="Thomas B.C."/>
            <person name="Morowitz M.J."/>
            <person name="Banfield J.F."/>
        </authorList>
    </citation>
    <scope>NUCLEOTIDE SEQUENCE [LARGE SCALE GENOMIC DNA]</scope>
    <source>
        <strain evidence="2">S2_009_000_R2_76</strain>
    </source>
</reference>
<organism evidence="2 3">
    <name type="scientific">Pseudopedobacter saltans</name>
    <dbReference type="NCBI Taxonomy" id="151895"/>
    <lineage>
        <taxon>Bacteria</taxon>
        <taxon>Pseudomonadati</taxon>
        <taxon>Bacteroidota</taxon>
        <taxon>Sphingobacteriia</taxon>
        <taxon>Sphingobacteriales</taxon>
        <taxon>Sphingobacteriaceae</taxon>
        <taxon>Pseudopedobacter</taxon>
    </lineage>
</organism>